<sequence>MALSLAEAELIGTLLEAMCYGMFLMLFLELLRVLYVRHRAGRSIKLLLVIALLIFSLITTDVVLQTNQVVEAFTDHMDVANAPVTYSITLSGHARMAKACIFMMLTLVCDALMVYRAFVVCESKYRTIALPSVLFLADIVLFAWFLWSYLNIDKHQTSLRTALIRIDYFYAVTLTLNLLCTVLISWKIWASHRKLSGSAAAGVRIMGVITIIIESAGVYSCILAALILTNALNTTVLCVILDPTYPVIGIIFSAVMNERVISKPSRRVSETTTPLPIRPSCPRESEARSTRTPRYSEER</sequence>
<dbReference type="InParanoid" id="K5WFQ7"/>
<dbReference type="GeneID" id="18915431"/>
<protein>
    <recommendedName>
        <fullName evidence="5">THH1/TOM1/TOM3 domain-containing protein</fullName>
    </recommendedName>
</protein>
<evidence type="ECO:0008006" key="5">
    <source>
        <dbReference type="Google" id="ProtNLM"/>
    </source>
</evidence>
<keyword evidence="2" id="KW-0812">Transmembrane</keyword>
<feature type="transmembrane region" description="Helical" evidence="2">
    <location>
        <begin position="12"/>
        <end position="34"/>
    </location>
</feature>
<proteinExistence type="predicted"/>
<gene>
    <name evidence="3" type="ORF">PHACADRAFT_252223</name>
</gene>
<dbReference type="HOGENOM" id="CLU_044614_3_2_1"/>
<feature type="transmembrane region" description="Helical" evidence="2">
    <location>
        <begin position="46"/>
        <end position="64"/>
    </location>
</feature>
<evidence type="ECO:0000313" key="4">
    <source>
        <dbReference type="Proteomes" id="UP000008370"/>
    </source>
</evidence>
<reference evidence="3 4" key="1">
    <citation type="journal article" date="2012" name="BMC Genomics">
        <title>Comparative genomics of the white-rot fungi, Phanerochaete carnosa and P. chrysosporium, to elucidate the genetic basis of the distinct wood types they colonize.</title>
        <authorList>
            <person name="Suzuki H."/>
            <person name="MacDonald J."/>
            <person name="Syed K."/>
            <person name="Salamov A."/>
            <person name="Hori C."/>
            <person name="Aerts A."/>
            <person name="Henrissat B."/>
            <person name="Wiebenga A."/>
            <person name="vanKuyk P.A."/>
            <person name="Barry K."/>
            <person name="Lindquist E."/>
            <person name="LaButti K."/>
            <person name="Lapidus A."/>
            <person name="Lucas S."/>
            <person name="Coutinho P."/>
            <person name="Gong Y."/>
            <person name="Samejima M."/>
            <person name="Mahadevan R."/>
            <person name="Abou-Zaid M."/>
            <person name="de Vries R.P."/>
            <person name="Igarashi K."/>
            <person name="Yadav J.S."/>
            <person name="Grigoriev I.V."/>
            <person name="Master E.R."/>
        </authorList>
    </citation>
    <scope>NUCLEOTIDE SEQUENCE [LARGE SCALE GENOMIC DNA]</scope>
    <source>
        <strain evidence="3 4">HHB-10118-sp</strain>
    </source>
</reference>
<feature type="transmembrane region" description="Helical" evidence="2">
    <location>
        <begin position="201"/>
        <end position="228"/>
    </location>
</feature>
<keyword evidence="2" id="KW-0472">Membrane</keyword>
<dbReference type="Proteomes" id="UP000008370">
    <property type="component" value="Unassembled WGS sequence"/>
</dbReference>
<keyword evidence="4" id="KW-1185">Reference proteome</keyword>
<organism evidence="3 4">
    <name type="scientific">Phanerochaete carnosa (strain HHB-10118-sp)</name>
    <name type="common">White-rot fungus</name>
    <name type="synonym">Peniophora carnosa</name>
    <dbReference type="NCBI Taxonomy" id="650164"/>
    <lineage>
        <taxon>Eukaryota</taxon>
        <taxon>Fungi</taxon>
        <taxon>Dikarya</taxon>
        <taxon>Basidiomycota</taxon>
        <taxon>Agaricomycotina</taxon>
        <taxon>Agaricomycetes</taxon>
        <taxon>Polyporales</taxon>
        <taxon>Phanerochaetaceae</taxon>
        <taxon>Phanerochaete</taxon>
    </lineage>
</organism>
<dbReference type="AlphaFoldDB" id="K5WFQ7"/>
<dbReference type="EMBL" id="JH930470">
    <property type="protein sequence ID" value="EKM58145.1"/>
    <property type="molecule type" value="Genomic_DNA"/>
</dbReference>
<keyword evidence="2" id="KW-1133">Transmembrane helix</keyword>
<dbReference type="STRING" id="650164.K5WFQ7"/>
<evidence type="ECO:0000256" key="1">
    <source>
        <dbReference type="SAM" id="MobiDB-lite"/>
    </source>
</evidence>
<accession>K5WFQ7</accession>
<feature type="transmembrane region" description="Helical" evidence="2">
    <location>
        <begin position="234"/>
        <end position="256"/>
    </location>
</feature>
<feature type="region of interest" description="Disordered" evidence="1">
    <location>
        <begin position="266"/>
        <end position="299"/>
    </location>
</feature>
<feature type="transmembrane region" description="Helical" evidence="2">
    <location>
        <begin position="127"/>
        <end position="148"/>
    </location>
</feature>
<feature type="transmembrane region" description="Helical" evidence="2">
    <location>
        <begin position="168"/>
        <end position="189"/>
    </location>
</feature>
<dbReference type="KEGG" id="pco:PHACADRAFT_252223"/>
<evidence type="ECO:0000256" key="2">
    <source>
        <dbReference type="SAM" id="Phobius"/>
    </source>
</evidence>
<feature type="compositionally biased region" description="Basic and acidic residues" evidence="1">
    <location>
        <begin position="281"/>
        <end position="299"/>
    </location>
</feature>
<dbReference type="RefSeq" id="XP_007393472.1">
    <property type="nucleotide sequence ID" value="XM_007393410.1"/>
</dbReference>
<feature type="transmembrane region" description="Helical" evidence="2">
    <location>
        <begin position="96"/>
        <end position="115"/>
    </location>
</feature>
<evidence type="ECO:0000313" key="3">
    <source>
        <dbReference type="EMBL" id="EKM58145.1"/>
    </source>
</evidence>
<name>K5WFQ7_PHACS</name>